<reference evidence="4" key="1">
    <citation type="submission" date="2025-08" db="UniProtKB">
        <authorList>
            <consortium name="RefSeq"/>
        </authorList>
    </citation>
    <scope>IDENTIFICATION</scope>
</reference>
<name>A0A8B6X0R4_9BURK</name>
<evidence type="ECO:0000313" key="3">
    <source>
        <dbReference type="Proteomes" id="UP000675920"/>
    </source>
</evidence>
<protein>
    <submittedName>
        <fullName evidence="4">DUF3108 domain-containing protein</fullName>
    </submittedName>
</protein>
<organism evidence="3 4">
    <name type="scientific">Derxia gummosa DSM 723</name>
    <dbReference type="NCBI Taxonomy" id="1121388"/>
    <lineage>
        <taxon>Bacteria</taxon>
        <taxon>Pseudomonadati</taxon>
        <taxon>Pseudomonadota</taxon>
        <taxon>Betaproteobacteria</taxon>
        <taxon>Burkholderiales</taxon>
        <taxon>Alcaligenaceae</taxon>
        <taxon>Derxia</taxon>
    </lineage>
</organism>
<dbReference type="InterPro" id="IPR021457">
    <property type="entry name" value="DUF3108"/>
</dbReference>
<feature type="transmembrane region" description="Helical" evidence="2">
    <location>
        <begin position="26"/>
        <end position="44"/>
    </location>
</feature>
<feature type="compositionally biased region" description="Low complexity" evidence="1">
    <location>
        <begin position="81"/>
        <end position="150"/>
    </location>
</feature>
<dbReference type="RefSeq" id="WP_028309955.1">
    <property type="nucleotide sequence ID" value="NZ_AXWS01000003.1"/>
</dbReference>
<keyword evidence="2" id="KW-1133">Transmembrane helix</keyword>
<feature type="compositionally biased region" description="Low complexity" evidence="1">
    <location>
        <begin position="196"/>
        <end position="206"/>
    </location>
</feature>
<keyword evidence="2" id="KW-0472">Membrane</keyword>
<proteinExistence type="predicted"/>
<sequence length="450" mass="47762">MRPALRPITEPSAAQRPARRARAGRWSWIALSALLHLVLLWHGWQTTRELGADGKWRDPGVQVELADPEPAAPRPPLAGTDADPAPRAANAAPGTDTDTAPATDTATPPQAAPAPANANADTPAPAATAPDLPDNLAGELAPDAAAPAPLVRDGSTAPDASAGPATPVTGVPTARADASATPPANAPDADARAAQRADVAAADDAPAPWPGDWPSPVPGQRREMRVVPPSRQLDFNARAVVNGNEYFGKGVLRWRIGHERYSLEQEASLDLLVTSVRLQNSTSTGRLGETGLEPLRYTEKTRTRAQVATNFNRDPAHNSISFSASTAVLPLEPGVQDRASVTMQLAILFASRADEITDGTIYHLLLAGVRGAEPWVLRAGGPESIDTPFGPLRVRRIERLPRPGSRDNRVEVWFAMDYGWLPVRIRHIEANGNLTELTVASITALPDLPP</sequence>
<dbReference type="AlphaFoldDB" id="A0A8B6X0R4"/>
<dbReference type="OrthoDB" id="8526020at2"/>
<dbReference type="Proteomes" id="UP000675920">
    <property type="component" value="Unplaced"/>
</dbReference>
<feature type="compositionally biased region" description="Low complexity" evidence="1">
    <location>
        <begin position="172"/>
        <end position="188"/>
    </location>
</feature>
<dbReference type="Pfam" id="PF11306">
    <property type="entry name" value="DUF3108"/>
    <property type="match status" value="1"/>
</dbReference>
<evidence type="ECO:0000256" key="2">
    <source>
        <dbReference type="SAM" id="Phobius"/>
    </source>
</evidence>
<evidence type="ECO:0000313" key="4">
    <source>
        <dbReference type="RefSeq" id="WP_028309955.1"/>
    </source>
</evidence>
<keyword evidence="3" id="KW-1185">Reference proteome</keyword>
<keyword evidence="2" id="KW-0812">Transmembrane</keyword>
<evidence type="ECO:0000256" key="1">
    <source>
        <dbReference type="SAM" id="MobiDB-lite"/>
    </source>
</evidence>
<feature type="compositionally biased region" description="Pro residues" evidence="1">
    <location>
        <begin position="207"/>
        <end position="217"/>
    </location>
</feature>
<feature type="region of interest" description="Disordered" evidence="1">
    <location>
        <begin position="66"/>
        <end position="218"/>
    </location>
</feature>
<accession>A0A8B6X0R4</accession>